<gene>
    <name evidence="1" type="ORF">KK488_12985</name>
</gene>
<comment type="caution">
    <text evidence="1">The sequence shown here is derived from an EMBL/GenBank/DDBJ whole genome shotgun (WGS) entry which is preliminary data.</text>
</comment>
<evidence type="ECO:0000313" key="2">
    <source>
        <dbReference type="Proteomes" id="UP001138757"/>
    </source>
</evidence>
<dbReference type="EMBL" id="JAHGAW010000008">
    <property type="protein sequence ID" value="MBT2187862.1"/>
    <property type="molecule type" value="Genomic_DNA"/>
</dbReference>
<accession>A0A9X1DCY7</accession>
<reference evidence="1" key="1">
    <citation type="submission" date="2021-05" db="EMBL/GenBank/DDBJ databases">
        <title>Genome of Sphingobium sp. strain.</title>
        <authorList>
            <person name="Fan R."/>
        </authorList>
    </citation>
    <scope>NUCLEOTIDE SEQUENCE</scope>
    <source>
        <strain evidence="1">H33</strain>
    </source>
</reference>
<protein>
    <submittedName>
        <fullName evidence="1">Uncharacterized protein</fullName>
    </submittedName>
</protein>
<sequence>MDDWAHEQNIAKFEKRLATETDPYEKQILNILLQREYDRLRATKAKARQA</sequence>
<dbReference type="RefSeq" id="WP_214624115.1">
    <property type="nucleotide sequence ID" value="NZ_JAHGAW010000008.1"/>
</dbReference>
<name>A0A9X1DCY7_9SPHN</name>
<keyword evidence="2" id="KW-1185">Reference proteome</keyword>
<dbReference type="Proteomes" id="UP001138757">
    <property type="component" value="Unassembled WGS sequence"/>
</dbReference>
<evidence type="ECO:0000313" key="1">
    <source>
        <dbReference type="EMBL" id="MBT2187862.1"/>
    </source>
</evidence>
<proteinExistence type="predicted"/>
<organism evidence="1 2">
    <name type="scientific">Sphingobium nicotianae</name>
    <dbReference type="NCBI Taxonomy" id="2782607"/>
    <lineage>
        <taxon>Bacteria</taxon>
        <taxon>Pseudomonadati</taxon>
        <taxon>Pseudomonadota</taxon>
        <taxon>Alphaproteobacteria</taxon>
        <taxon>Sphingomonadales</taxon>
        <taxon>Sphingomonadaceae</taxon>
        <taxon>Sphingobium</taxon>
    </lineage>
</organism>
<dbReference type="AlphaFoldDB" id="A0A9X1DCY7"/>